<dbReference type="InterPro" id="IPR007201">
    <property type="entry name" value="Mei2-like_Rrm_C"/>
</dbReference>
<evidence type="ECO:0000313" key="2">
    <source>
        <dbReference type="EMBL" id="PRQ26443.1"/>
    </source>
</evidence>
<name>A0A2P6PWY8_ROSCH</name>
<dbReference type="Gramene" id="PRQ26443">
    <property type="protein sequence ID" value="PRQ26443"/>
    <property type="gene ID" value="RchiOBHm_Chr6g0294631"/>
</dbReference>
<comment type="caution">
    <text evidence="2">The sequence shown here is derived from an EMBL/GenBank/DDBJ whole genome shotgun (WGS) entry which is preliminary data.</text>
</comment>
<dbReference type="Pfam" id="PF04059">
    <property type="entry name" value="RRM_2"/>
    <property type="match status" value="1"/>
</dbReference>
<dbReference type="EMBL" id="PDCK01000044">
    <property type="protein sequence ID" value="PRQ26443.1"/>
    <property type="molecule type" value="Genomic_DNA"/>
</dbReference>
<feature type="domain" description="Mei2-like C-terminal RNA recognition motif" evidence="1">
    <location>
        <begin position="132"/>
        <end position="241"/>
    </location>
</feature>
<proteinExistence type="predicted"/>
<gene>
    <name evidence="2" type="ORF">RchiOBHm_Chr6g0294631</name>
</gene>
<dbReference type="AlphaFoldDB" id="A0A2P6PWY8"/>
<evidence type="ECO:0000259" key="1">
    <source>
        <dbReference type="Pfam" id="PF04059"/>
    </source>
</evidence>
<accession>A0A2P6PWY8</accession>
<dbReference type="SUPFAM" id="SSF54928">
    <property type="entry name" value="RNA-binding domain, RBD"/>
    <property type="match status" value="1"/>
</dbReference>
<sequence>MSSKSLNPNAKSFFHFPSITYTKPLNPNANPFHIQTYLCNPSWQWRPFIPKTRNKLTMDNLPRVRQFSRTMNHNIPVRRKHHVFSGPSVHVWKAKPEEHKDRRNDKLLEKKSSKGKVIPFPLCSSDQKPFCTTVMIKNIPNQFRRTNLVTILRSHCKEENKKSQYKSEFDFVYLPMDFQQYWEKKRVVNLGYAFVNFTSYVAALRFFQYYHNREWKVKLNNKICQVTCAKIQGKEALMRRFENSVFWCHTDMYLPVVLEPACDGELLPNLISVGRRVCAPSRKPRTK</sequence>
<dbReference type="InterPro" id="IPR035979">
    <property type="entry name" value="RBD_domain_sf"/>
</dbReference>
<protein>
    <submittedName>
        <fullName evidence="2">Putative RNA recognition motif 2, nucleotide-binding alpha-beta plait domain-containing protein</fullName>
    </submittedName>
</protein>
<reference evidence="2 3" key="1">
    <citation type="journal article" date="2018" name="Nat. Genet.">
        <title>The Rosa genome provides new insights in the design of modern roses.</title>
        <authorList>
            <person name="Bendahmane M."/>
        </authorList>
    </citation>
    <scope>NUCLEOTIDE SEQUENCE [LARGE SCALE GENOMIC DNA]</scope>
    <source>
        <strain evidence="3">cv. Old Blush</strain>
    </source>
</reference>
<dbReference type="Proteomes" id="UP000238479">
    <property type="component" value="Chromosome 6"/>
</dbReference>
<keyword evidence="3" id="KW-1185">Reference proteome</keyword>
<dbReference type="GO" id="GO:0003676">
    <property type="term" value="F:nucleic acid binding"/>
    <property type="evidence" value="ECO:0007669"/>
    <property type="project" value="InterPro"/>
</dbReference>
<organism evidence="2 3">
    <name type="scientific">Rosa chinensis</name>
    <name type="common">China rose</name>
    <dbReference type="NCBI Taxonomy" id="74649"/>
    <lineage>
        <taxon>Eukaryota</taxon>
        <taxon>Viridiplantae</taxon>
        <taxon>Streptophyta</taxon>
        <taxon>Embryophyta</taxon>
        <taxon>Tracheophyta</taxon>
        <taxon>Spermatophyta</taxon>
        <taxon>Magnoliopsida</taxon>
        <taxon>eudicotyledons</taxon>
        <taxon>Gunneridae</taxon>
        <taxon>Pentapetalae</taxon>
        <taxon>rosids</taxon>
        <taxon>fabids</taxon>
        <taxon>Rosales</taxon>
        <taxon>Rosaceae</taxon>
        <taxon>Rosoideae</taxon>
        <taxon>Rosoideae incertae sedis</taxon>
        <taxon>Rosa</taxon>
    </lineage>
</organism>
<evidence type="ECO:0000313" key="3">
    <source>
        <dbReference type="Proteomes" id="UP000238479"/>
    </source>
</evidence>